<dbReference type="EMBL" id="JAUEDM010000006">
    <property type="protein sequence ID" value="KAK3315506.1"/>
    <property type="molecule type" value="Genomic_DNA"/>
</dbReference>
<comment type="caution">
    <text evidence="1">The sequence shown here is derived from an EMBL/GenBank/DDBJ whole genome shotgun (WGS) entry which is preliminary data.</text>
</comment>
<name>A0AAE0HZ60_9PEZI</name>
<sequence length="143" mass="15973">MVVSWMELLVRRQTRATDQDSLFTTSQLSQDSKRLEFTIQLHWKPIKQFQDIVNGSKATNQELPNMPHHMNTSLRISGDEQPSTETSQAALERYLKHDGAVADRLLQGTDANNVVARFGRIKNEVDALVAIIAQTPQSSGGQA</sequence>
<keyword evidence="2" id="KW-1185">Reference proteome</keyword>
<organism evidence="1 2">
    <name type="scientific">Apodospora peruviana</name>
    <dbReference type="NCBI Taxonomy" id="516989"/>
    <lineage>
        <taxon>Eukaryota</taxon>
        <taxon>Fungi</taxon>
        <taxon>Dikarya</taxon>
        <taxon>Ascomycota</taxon>
        <taxon>Pezizomycotina</taxon>
        <taxon>Sordariomycetes</taxon>
        <taxon>Sordariomycetidae</taxon>
        <taxon>Sordariales</taxon>
        <taxon>Lasiosphaeriaceae</taxon>
        <taxon>Apodospora</taxon>
    </lineage>
</organism>
<reference evidence="1" key="2">
    <citation type="submission" date="2023-06" db="EMBL/GenBank/DDBJ databases">
        <authorList>
            <consortium name="Lawrence Berkeley National Laboratory"/>
            <person name="Haridas S."/>
            <person name="Hensen N."/>
            <person name="Bonometti L."/>
            <person name="Westerberg I."/>
            <person name="Brannstrom I.O."/>
            <person name="Guillou S."/>
            <person name="Cros-Aarteil S."/>
            <person name="Calhoun S."/>
            <person name="Kuo A."/>
            <person name="Mondo S."/>
            <person name="Pangilinan J."/>
            <person name="Riley R."/>
            <person name="Labutti K."/>
            <person name="Andreopoulos B."/>
            <person name="Lipzen A."/>
            <person name="Chen C."/>
            <person name="Yanf M."/>
            <person name="Daum C."/>
            <person name="Ng V."/>
            <person name="Clum A."/>
            <person name="Steindorff A."/>
            <person name="Ohm R."/>
            <person name="Martin F."/>
            <person name="Silar P."/>
            <person name="Natvig D."/>
            <person name="Lalanne C."/>
            <person name="Gautier V."/>
            <person name="Ament-Velasquez S.L."/>
            <person name="Kruys A."/>
            <person name="Hutchinson M.I."/>
            <person name="Powell A.J."/>
            <person name="Barry K."/>
            <person name="Miller A.N."/>
            <person name="Grigoriev I.V."/>
            <person name="Debuchy R."/>
            <person name="Gladieux P."/>
            <person name="Thoren M.H."/>
            <person name="Johannesson H."/>
        </authorList>
    </citation>
    <scope>NUCLEOTIDE SEQUENCE</scope>
    <source>
        <strain evidence="1">CBS 118394</strain>
    </source>
</reference>
<reference evidence="1" key="1">
    <citation type="journal article" date="2023" name="Mol. Phylogenet. Evol.">
        <title>Genome-scale phylogeny and comparative genomics of the fungal order Sordariales.</title>
        <authorList>
            <person name="Hensen N."/>
            <person name="Bonometti L."/>
            <person name="Westerberg I."/>
            <person name="Brannstrom I.O."/>
            <person name="Guillou S."/>
            <person name="Cros-Aarteil S."/>
            <person name="Calhoun S."/>
            <person name="Haridas S."/>
            <person name="Kuo A."/>
            <person name="Mondo S."/>
            <person name="Pangilinan J."/>
            <person name="Riley R."/>
            <person name="LaButti K."/>
            <person name="Andreopoulos B."/>
            <person name="Lipzen A."/>
            <person name="Chen C."/>
            <person name="Yan M."/>
            <person name="Daum C."/>
            <person name="Ng V."/>
            <person name="Clum A."/>
            <person name="Steindorff A."/>
            <person name="Ohm R.A."/>
            <person name="Martin F."/>
            <person name="Silar P."/>
            <person name="Natvig D.O."/>
            <person name="Lalanne C."/>
            <person name="Gautier V."/>
            <person name="Ament-Velasquez S.L."/>
            <person name="Kruys A."/>
            <person name="Hutchinson M.I."/>
            <person name="Powell A.J."/>
            <person name="Barry K."/>
            <person name="Miller A.N."/>
            <person name="Grigoriev I.V."/>
            <person name="Debuchy R."/>
            <person name="Gladieux P."/>
            <person name="Hiltunen Thoren M."/>
            <person name="Johannesson H."/>
        </authorList>
    </citation>
    <scope>NUCLEOTIDE SEQUENCE</scope>
    <source>
        <strain evidence="1">CBS 118394</strain>
    </source>
</reference>
<dbReference type="Proteomes" id="UP001283341">
    <property type="component" value="Unassembled WGS sequence"/>
</dbReference>
<proteinExistence type="predicted"/>
<gene>
    <name evidence="1" type="ORF">B0H66DRAFT_346167</name>
</gene>
<dbReference type="AlphaFoldDB" id="A0AAE0HZ60"/>
<evidence type="ECO:0000313" key="2">
    <source>
        <dbReference type="Proteomes" id="UP001283341"/>
    </source>
</evidence>
<evidence type="ECO:0000313" key="1">
    <source>
        <dbReference type="EMBL" id="KAK3315506.1"/>
    </source>
</evidence>
<protein>
    <submittedName>
        <fullName evidence="1">Uncharacterized protein</fullName>
    </submittedName>
</protein>
<accession>A0AAE0HZ60</accession>